<comment type="catalytic activity">
    <reaction evidence="5">
        <text>L-homoserine + acetyl-CoA = O-acetyl-L-homoserine + CoA</text>
        <dbReference type="Rhea" id="RHEA:13701"/>
        <dbReference type="ChEBI" id="CHEBI:57287"/>
        <dbReference type="ChEBI" id="CHEBI:57288"/>
        <dbReference type="ChEBI" id="CHEBI:57476"/>
        <dbReference type="ChEBI" id="CHEBI:57716"/>
        <dbReference type="EC" id="2.3.1.31"/>
    </reaction>
</comment>
<sequence length="312" mass="36111">MPIKIPDNSPAERILEDEGIELIRTNLALRQDIRPMRVLLLNLMPSKISTEVQLARLLSHTPLQVELTLLTTASYAPKHTKPEHLKQFYNVHKDVADQYFDALVITGSPVEQLPFENVDYWSELREILEWSSSNVFRRLHLCWAAQAGLYLQHGIDKRVFPEKLFGVFPQQVLANRELLLRGFPDRFWCPVSRYADVAREDILASPDLDILADSEESGVCLVADRQGRDVYMLNHLEYDTETLGMEYHRDRNAGRATGVPKNYFPNDDPNQPPINSWRPFAYLFFSNWMYKLYEDTPFDLQELAFVPALATE</sequence>
<dbReference type="EC" id="2.3.1.31" evidence="5"/>
<keyword evidence="8" id="KW-1185">Reference proteome</keyword>
<comment type="similarity">
    <text evidence="5">Belongs to the MetA family.</text>
</comment>
<comment type="pathway">
    <text evidence="5">Amino-acid biosynthesis; L-methionine biosynthesis via de novo pathway; O-acetyl-L-homoserine from L-homoserine: step 1/1.</text>
</comment>
<reference evidence="7" key="2">
    <citation type="journal article" date="2020" name="Microorganisms">
        <title>Osmotic Adaptation and Compatible Solute Biosynthesis of Phototrophic Bacteria as Revealed from Genome Analyses.</title>
        <authorList>
            <person name="Imhoff J.F."/>
            <person name="Rahn T."/>
            <person name="Kunzel S."/>
            <person name="Keller A."/>
            <person name="Neulinger S.C."/>
        </authorList>
    </citation>
    <scope>NUCLEOTIDE SEQUENCE</scope>
    <source>
        <strain evidence="7">DSM 9154</strain>
    </source>
</reference>
<evidence type="ECO:0000313" key="7">
    <source>
        <dbReference type="EMBL" id="MBK1697416.1"/>
    </source>
</evidence>
<dbReference type="InterPro" id="IPR005697">
    <property type="entry name" value="HST_MetA"/>
</dbReference>
<dbReference type="Pfam" id="PF04204">
    <property type="entry name" value="HTS"/>
    <property type="match status" value="1"/>
</dbReference>
<feature type="active site" description="Acyl-thioester intermediate" evidence="5 6">
    <location>
        <position position="142"/>
    </location>
</feature>
<feature type="active site" evidence="5">
    <location>
        <position position="237"/>
    </location>
</feature>
<gene>
    <name evidence="5" type="primary">metAA</name>
    <name evidence="7" type="ORF">CKO21_09160</name>
</gene>
<protein>
    <recommendedName>
        <fullName evidence="5">Homoserine O-acetyltransferase</fullName>
        <shortName evidence="5">HAT</shortName>
        <ecNumber evidence="5">2.3.1.31</ecNumber>
    </recommendedName>
    <alternativeName>
        <fullName evidence="5">Homoserine transacetylase</fullName>
        <shortName evidence="5">HTA</shortName>
    </alternativeName>
</protein>
<comment type="function">
    <text evidence="5">Transfers an acetyl group from acetyl-CoA to L-homoserine, forming acetyl-L-homoserine.</text>
</comment>
<feature type="site" description="Important for substrate specificity" evidence="5">
    <location>
        <position position="192"/>
    </location>
</feature>
<keyword evidence="1 5" id="KW-0963">Cytoplasm</keyword>
<comment type="caution">
    <text evidence="7">The sequence shown here is derived from an EMBL/GenBank/DDBJ whole genome shotgun (WGS) entry which is preliminary data.</text>
</comment>
<evidence type="ECO:0000256" key="6">
    <source>
        <dbReference type="PIRSR" id="PIRSR000450-1"/>
    </source>
</evidence>
<evidence type="ECO:0000256" key="3">
    <source>
        <dbReference type="ARBA" id="ARBA00022679"/>
    </source>
</evidence>
<organism evidence="7 8">
    <name type="scientific">Rhodovibrio salinarum</name>
    <dbReference type="NCBI Taxonomy" id="1087"/>
    <lineage>
        <taxon>Bacteria</taxon>
        <taxon>Pseudomonadati</taxon>
        <taxon>Pseudomonadota</taxon>
        <taxon>Alphaproteobacteria</taxon>
        <taxon>Rhodospirillales</taxon>
        <taxon>Rhodovibrionaceae</taxon>
        <taxon>Rhodovibrio</taxon>
    </lineage>
</organism>
<keyword evidence="5" id="KW-0486">Methionine biosynthesis</keyword>
<feature type="binding site" evidence="5">
    <location>
        <position position="163"/>
    </location>
    <ligand>
        <name>substrate</name>
    </ligand>
</feature>
<dbReference type="PANTHER" id="PTHR20919">
    <property type="entry name" value="HOMOSERINE O-SUCCINYLTRANSFERASE"/>
    <property type="match status" value="1"/>
</dbReference>
<dbReference type="GO" id="GO:0008899">
    <property type="term" value="F:homoserine O-succinyltransferase activity"/>
    <property type="evidence" value="ECO:0007669"/>
    <property type="project" value="UniProtKB-UniRule"/>
</dbReference>
<dbReference type="CDD" id="cd03131">
    <property type="entry name" value="GATase1_HTS"/>
    <property type="match status" value="1"/>
</dbReference>
<dbReference type="GO" id="GO:0004414">
    <property type="term" value="F:homoserine O-acetyltransferase activity"/>
    <property type="evidence" value="ECO:0007669"/>
    <property type="project" value="UniProtKB-EC"/>
</dbReference>
<comment type="caution">
    <text evidence="5">Lacks conserved residue(s) required for the propagation of feature annotation.</text>
</comment>
<dbReference type="Gene3D" id="3.40.50.880">
    <property type="match status" value="1"/>
</dbReference>
<feature type="binding site" evidence="5">
    <location>
        <position position="249"/>
    </location>
    <ligand>
        <name>substrate</name>
    </ligand>
</feature>
<evidence type="ECO:0000256" key="5">
    <source>
        <dbReference type="HAMAP-Rule" id="MF_00295"/>
    </source>
</evidence>
<keyword evidence="3 5" id="KW-0808">Transferase</keyword>
<dbReference type="Proteomes" id="UP000778970">
    <property type="component" value="Unassembled WGS sequence"/>
</dbReference>
<keyword evidence="2 5" id="KW-0028">Amino-acid biosynthesis</keyword>
<dbReference type="PIRSF" id="PIRSF000450">
    <property type="entry name" value="H_ser_succinyltr"/>
    <property type="match status" value="1"/>
</dbReference>
<comment type="subcellular location">
    <subcellularLocation>
        <location evidence="5">Cytoplasm</location>
    </subcellularLocation>
</comment>
<dbReference type="NCBIfam" id="TIGR01001">
    <property type="entry name" value="metA"/>
    <property type="match status" value="1"/>
</dbReference>
<keyword evidence="4 5" id="KW-0012">Acyltransferase</keyword>
<dbReference type="EMBL" id="NRRE01000023">
    <property type="protein sequence ID" value="MBK1697416.1"/>
    <property type="molecule type" value="Genomic_DNA"/>
</dbReference>
<dbReference type="RefSeq" id="WP_027287925.1">
    <property type="nucleotide sequence ID" value="NZ_NRRE01000023.1"/>
</dbReference>
<dbReference type="InterPro" id="IPR029062">
    <property type="entry name" value="Class_I_gatase-like"/>
</dbReference>
<name>A0A934QI48_9PROT</name>
<evidence type="ECO:0000256" key="4">
    <source>
        <dbReference type="ARBA" id="ARBA00023315"/>
    </source>
</evidence>
<dbReference type="GO" id="GO:0005737">
    <property type="term" value="C:cytoplasm"/>
    <property type="evidence" value="ECO:0007669"/>
    <property type="project" value="UniProtKB-SubCell"/>
</dbReference>
<reference evidence="7" key="1">
    <citation type="submission" date="2017-08" db="EMBL/GenBank/DDBJ databases">
        <authorList>
            <person name="Imhoff J.F."/>
            <person name="Rahn T."/>
            <person name="Kuenzel S."/>
            <person name="Neulinger S.C."/>
        </authorList>
    </citation>
    <scope>NUCLEOTIDE SEQUENCE</scope>
    <source>
        <strain evidence="7">DSM 9154</strain>
    </source>
</reference>
<accession>A0A934QI48</accession>
<feature type="site" description="Important for acyl-CoA specificity" evidence="5">
    <location>
        <position position="111"/>
    </location>
</feature>
<dbReference type="AlphaFoldDB" id="A0A934QI48"/>
<dbReference type="GO" id="GO:0019281">
    <property type="term" value="P:L-methionine biosynthetic process from homoserine via O-succinyl-L-homoserine and cystathionine"/>
    <property type="evidence" value="ECO:0007669"/>
    <property type="project" value="InterPro"/>
</dbReference>
<dbReference type="PANTHER" id="PTHR20919:SF0">
    <property type="entry name" value="HOMOSERINE O-SUCCINYLTRANSFERASE"/>
    <property type="match status" value="1"/>
</dbReference>
<dbReference type="InterPro" id="IPR033752">
    <property type="entry name" value="MetA_family"/>
</dbReference>
<dbReference type="HAMAP" id="MF_00295">
    <property type="entry name" value="MetA_acyltransf"/>
    <property type="match status" value="1"/>
</dbReference>
<feature type="binding site" evidence="5">
    <location>
        <position position="192"/>
    </location>
    <ligand>
        <name>substrate</name>
    </ligand>
</feature>
<dbReference type="SUPFAM" id="SSF52317">
    <property type="entry name" value="Class I glutamine amidotransferase-like"/>
    <property type="match status" value="1"/>
</dbReference>
<feature type="active site" description="Proton acceptor" evidence="5">
    <location>
        <position position="235"/>
    </location>
</feature>
<evidence type="ECO:0000256" key="2">
    <source>
        <dbReference type="ARBA" id="ARBA00022605"/>
    </source>
</evidence>
<evidence type="ECO:0000256" key="1">
    <source>
        <dbReference type="ARBA" id="ARBA00022490"/>
    </source>
</evidence>
<proteinExistence type="inferred from homology"/>
<evidence type="ECO:0000313" key="8">
    <source>
        <dbReference type="Proteomes" id="UP000778970"/>
    </source>
</evidence>